<sequence>MDYDYPPDAPDYDDLEDLLDELEQEKQLVIDDTAPKRTKLSAKRTPDDEHYDDLMERIRASRALPKAEQFSVVNGVERIPAPAAKRTVEISSRVPLTGAFQKLTFSDGSRYFLTVRSRQPQPLANPVSSRTSLLSRPLQELKDEAQRLEERRQRLLQERAVLQKLASWDTDAADSGVESEDETERSSLWVQRFQPRTYVELLSDETINRGLLHWLRLWDKAVFGRDVIIKPPKEEKKKPDGKFKPFVRKPAFEIVEELDSTNRPKQKVALLCGPPGLGKTTLAHVLARHAGYSVLEMNASDDRSVTAFRTALESATQMRPMLGADPRPNCLVIDEIDGAPAPAINHLVAALSAGSGDTSSNKKKKKKEGPAPIHRPVICICNDPYVPALRPLRQMALVMTFPPTTSERLASRLADICRRNGLKTDLGALLSLCEKTRNDIRSCLGFLQFVRSRQERLTLDQVQSSTVGQKDHHKSLFAAWQEIFNMPRPQRKHLVVSETDGSSRLSGDGTSLSERFNNIVSVVISCGEHEKLAQGLFENYLNVKIKDSTLQSVALGVDWLCFGDELNAELQHSQNYVLLPYQSYTGVAFHLLFATLQKTRPAFPQADSETRQRHSKLNNLLASMISEMSPRTRCFNGRGSLVKDVLPYLLQVAVPNLRPVSSQLHTPREEEELRRVLHLMVAYNLTYRQQRDAEGQYQYLLEPNMEELVYFGEERPQRSAPYTVKQLIAREIELEKMRRAEAALVGTDDRRGRGARETAPPPAPERAETGAPAAEPTGPAPAAVPNHLRQLQAKPLAERAVADDNVLPRDFFGRVIQPKPQKETPADDEAPDSGHLLRTDVWYHFKEGYNNAVRRTVRVQDLA</sequence>
<keyword evidence="13" id="KW-1185">Reference proteome</keyword>
<dbReference type="Pfam" id="PF25361">
    <property type="entry name" value="AAA_lid_RFC1"/>
    <property type="match status" value="1"/>
</dbReference>
<dbReference type="GO" id="GO:0003677">
    <property type="term" value="F:DNA binding"/>
    <property type="evidence" value="ECO:0007669"/>
    <property type="project" value="UniProtKB-KW"/>
</dbReference>
<evidence type="ECO:0000313" key="12">
    <source>
        <dbReference type="EMBL" id="KAF0310420.1"/>
    </source>
</evidence>
<feature type="region of interest" description="Disordered" evidence="10">
    <location>
        <begin position="812"/>
        <end position="834"/>
    </location>
</feature>
<dbReference type="GO" id="GO:0005524">
    <property type="term" value="F:ATP binding"/>
    <property type="evidence" value="ECO:0007669"/>
    <property type="project" value="UniProtKB-KW"/>
</dbReference>
<keyword evidence="3" id="KW-0547">Nucleotide-binding</keyword>
<reference evidence="12 13" key="1">
    <citation type="submission" date="2019-07" db="EMBL/GenBank/DDBJ databases">
        <title>Draft genome assembly of a fouling barnacle, Amphibalanus amphitrite (Darwin, 1854): The first reference genome for Thecostraca.</title>
        <authorList>
            <person name="Kim W."/>
        </authorList>
    </citation>
    <scope>NUCLEOTIDE SEQUENCE [LARGE SCALE GENOMIC DNA]</scope>
    <source>
        <strain evidence="12">SNU_AA5</strain>
        <tissue evidence="12">Soma without cirri and trophi</tissue>
    </source>
</reference>
<dbReference type="GO" id="GO:0016887">
    <property type="term" value="F:ATP hydrolysis activity"/>
    <property type="evidence" value="ECO:0007669"/>
    <property type="project" value="InterPro"/>
</dbReference>
<evidence type="ECO:0000256" key="5">
    <source>
        <dbReference type="ARBA" id="ARBA00023125"/>
    </source>
</evidence>
<evidence type="ECO:0000256" key="1">
    <source>
        <dbReference type="ARBA" id="ARBA00004123"/>
    </source>
</evidence>
<dbReference type="OrthoDB" id="2195431at2759"/>
<dbReference type="InterPro" id="IPR053016">
    <property type="entry name" value="CTF18-RFC_complex"/>
</dbReference>
<dbReference type="Proteomes" id="UP000440578">
    <property type="component" value="Unassembled WGS sequence"/>
</dbReference>
<accession>A0A6A4X2V0</accession>
<keyword evidence="7" id="KW-0131">Cell cycle</keyword>
<dbReference type="Gene3D" id="1.10.8.60">
    <property type="match status" value="1"/>
</dbReference>
<evidence type="ECO:0000256" key="8">
    <source>
        <dbReference type="ARBA" id="ARBA00043975"/>
    </source>
</evidence>
<feature type="compositionally biased region" description="Low complexity" evidence="10">
    <location>
        <begin position="769"/>
        <end position="783"/>
    </location>
</feature>
<feature type="compositionally biased region" description="Basic and acidic residues" evidence="10">
    <location>
        <begin position="743"/>
        <end position="756"/>
    </location>
</feature>
<evidence type="ECO:0000256" key="10">
    <source>
        <dbReference type="SAM" id="MobiDB-lite"/>
    </source>
</evidence>
<dbReference type="InterPro" id="IPR003593">
    <property type="entry name" value="AAA+_ATPase"/>
</dbReference>
<keyword evidence="4" id="KW-0067">ATP-binding</keyword>
<dbReference type="PANTHER" id="PTHR46765">
    <property type="entry name" value="P-LOOP CONTAINING NUCLEOSIDE TRIPHOSPHATE HYDROLASES SUPERFAMILY PROTEIN"/>
    <property type="match status" value="1"/>
</dbReference>
<organism evidence="12 13">
    <name type="scientific">Amphibalanus amphitrite</name>
    <name type="common">Striped barnacle</name>
    <name type="synonym">Balanus amphitrite</name>
    <dbReference type="NCBI Taxonomy" id="1232801"/>
    <lineage>
        <taxon>Eukaryota</taxon>
        <taxon>Metazoa</taxon>
        <taxon>Ecdysozoa</taxon>
        <taxon>Arthropoda</taxon>
        <taxon>Crustacea</taxon>
        <taxon>Multicrustacea</taxon>
        <taxon>Cirripedia</taxon>
        <taxon>Thoracica</taxon>
        <taxon>Thoracicalcarea</taxon>
        <taxon>Balanomorpha</taxon>
        <taxon>Balanoidea</taxon>
        <taxon>Balanidae</taxon>
        <taxon>Amphibalaninae</taxon>
        <taxon>Amphibalanus</taxon>
    </lineage>
</organism>
<evidence type="ECO:0000313" key="13">
    <source>
        <dbReference type="Proteomes" id="UP000440578"/>
    </source>
</evidence>
<feature type="region of interest" description="Disordered" evidence="10">
    <location>
        <begin position="743"/>
        <end position="784"/>
    </location>
</feature>
<dbReference type="Pfam" id="PF00004">
    <property type="entry name" value="AAA"/>
    <property type="match status" value="1"/>
</dbReference>
<evidence type="ECO:0000256" key="7">
    <source>
        <dbReference type="ARBA" id="ARBA00023306"/>
    </source>
</evidence>
<dbReference type="CDD" id="cd00009">
    <property type="entry name" value="AAA"/>
    <property type="match status" value="1"/>
</dbReference>
<evidence type="ECO:0000256" key="3">
    <source>
        <dbReference type="ARBA" id="ARBA00022741"/>
    </source>
</evidence>
<keyword evidence="5" id="KW-0238">DNA-binding</keyword>
<keyword evidence="2" id="KW-0235">DNA replication</keyword>
<dbReference type="InterPro" id="IPR047854">
    <property type="entry name" value="RFC_lid"/>
</dbReference>
<dbReference type="Gene3D" id="3.40.50.300">
    <property type="entry name" value="P-loop containing nucleotide triphosphate hydrolases"/>
    <property type="match status" value="1"/>
</dbReference>
<dbReference type="InterPro" id="IPR027417">
    <property type="entry name" value="P-loop_NTPase"/>
</dbReference>
<dbReference type="AlphaFoldDB" id="A0A6A4X2V0"/>
<feature type="domain" description="AAA+ ATPase" evidence="11">
    <location>
        <begin position="265"/>
        <end position="415"/>
    </location>
</feature>
<keyword evidence="9" id="KW-0175">Coiled coil</keyword>
<evidence type="ECO:0000256" key="6">
    <source>
        <dbReference type="ARBA" id="ARBA00023242"/>
    </source>
</evidence>
<dbReference type="SMART" id="SM00382">
    <property type="entry name" value="AAA"/>
    <property type="match status" value="1"/>
</dbReference>
<dbReference type="GO" id="GO:0006260">
    <property type="term" value="P:DNA replication"/>
    <property type="evidence" value="ECO:0007669"/>
    <property type="project" value="UniProtKB-KW"/>
</dbReference>
<dbReference type="GO" id="GO:0005634">
    <property type="term" value="C:nucleus"/>
    <property type="evidence" value="ECO:0007669"/>
    <property type="project" value="UniProtKB-SubCell"/>
</dbReference>
<gene>
    <name evidence="12" type="primary">chtf18</name>
    <name evidence="12" type="ORF">FJT64_018614</name>
</gene>
<comment type="similarity">
    <text evidence="8">Belongs to the activator 1 small subunits family. CTF18 subfamily.</text>
</comment>
<evidence type="ECO:0000256" key="2">
    <source>
        <dbReference type="ARBA" id="ARBA00022705"/>
    </source>
</evidence>
<feature type="coiled-coil region" evidence="9">
    <location>
        <begin position="138"/>
        <end position="165"/>
    </location>
</feature>
<proteinExistence type="inferred from homology"/>
<evidence type="ECO:0000259" key="11">
    <source>
        <dbReference type="SMART" id="SM00382"/>
    </source>
</evidence>
<comment type="caution">
    <text evidence="12">The sequence shown here is derived from an EMBL/GenBank/DDBJ whole genome shotgun (WGS) entry which is preliminary data.</text>
</comment>
<dbReference type="CDD" id="cd18140">
    <property type="entry name" value="HLD_clamp_RFC"/>
    <property type="match status" value="1"/>
</dbReference>
<dbReference type="InterPro" id="IPR003959">
    <property type="entry name" value="ATPase_AAA_core"/>
</dbReference>
<evidence type="ECO:0000256" key="9">
    <source>
        <dbReference type="SAM" id="Coils"/>
    </source>
</evidence>
<protein>
    <submittedName>
        <fullName evidence="12">Chromosome transmission fidelity protein 18</fullName>
    </submittedName>
</protein>
<keyword evidence="6" id="KW-0539">Nucleus</keyword>
<dbReference type="EMBL" id="VIIS01000312">
    <property type="protein sequence ID" value="KAF0310420.1"/>
    <property type="molecule type" value="Genomic_DNA"/>
</dbReference>
<evidence type="ECO:0000256" key="4">
    <source>
        <dbReference type="ARBA" id="ARBA00022840"/>
    </source>
</evidence>
<comment type="subcellular location">
    <subcellularLocation>
        <location evidence="1">Nucleus</location>
    </subcellularLocation>
</comment>
<dbReference type="SUPFAM" id="SSF52540">
    <property type="entry name" value="P-loop containing nucleoside triphosphate hydrolases"/>
    <property type="match status" value="1"/>
</dbReference>
<name>A0A6A4X2V0_AMPAM</name>
<dbReference type="PANTHER" id="PTHR46765:SF1">
    <property type="entry name" value="P-LOOP CONTAINING NUCLEOSIDE TRIPHOSPHATE HYDROLASES SUPERFAMILY PROTEIN"/>
    <property type="match status" value="1"/>
</dbReference>